<evidence type="ECO:0000313" key="2">
    <source>
        <dbReference type="Proteomes" id="UP000252355"/>
    </source>
</evidence>
<sequence>MTTPTTLECPPHKRFCWDVYNKSECETCQYFVSLQAGTAKLDTLKDIVLVDEETA</sequence>
<protein>
    <submittedName>
        <fullName evidence="1">Uncharacterized protein</fullName>
    </submittedName>
</protein>
<dbReference type="Proteomes" id="UP000252355">
    <property type="component" value="Unassembled WGS sequence"/>
</dbReference>
<organism evidence="1 2">
    <name type="scientific">Candidatus Ozemobacter sibiricus</name>
    <dbReference type="NCBI Taxonomy" id="2268124"/>
    <lineage>
        <taxon>Bacteria</taxon>
        <taxon>Candidatus Ozemobacteria</taxon>
        <taxon>Candidatus Ozemobacterales</taxon>
        <taxon>Candidatus Ozemobacteraceae</taxon>
        <taxon>Candidatus Ozemobacter</taxon>
    </lineage>
</organism>
<gene>
    <name evidence="1" type="ORF">OZSIB_4314</name>
</gene>
<name>A0A367ZND2_9BACT</name>
<comment type="caution">
    <text evidence="1">The sequence shown here is derived from an EMBL/GenBank/DDBJ whole genome shotgun (WGS) entry which is preliminary data.</text>
</comment>
<proteinExistence type="predicted"/>
<reference evidence="1 2" key="1">
    <citation type="submission" date="2018-05" db="EMBL/GenBank/DDBJ databases">
        <title>A metagenomic window into the 2 km-deep terrestrial subsurface aquifer revealed taxonomically and functionally diverse microbial community comprising novel uncultured bacterial lineages.</title>
        <authorList>
            <person name="Kadnikov V.V."/>
            <person name="Mardanov A.V."/>
            <person name="Beletsky A.V."/>
            <person name="Banks D."/>
            <person name="Pimenov N.V."/>
            <person name="Frank Y.A."/>
            <person name="Karnachuk O.V."/>
            <person name="Ravin N.V."/>
        </authorList>
    </citation>
    <scope>NUCLEOTIDE SEQUENCE [LARGE SCALE GENOMIC DNA]</scope>
    <source>
        <strain evidence="1">BY5</strain>
    </source>
</reference>
<evidence type="ECO:0000313" key="1">
    <source>
        <dbReference type="EMBL" id="RCK79560.1"/>
    </source>
</evidence>
<dbReference type="EMBL" id="QOQW01000012">
    <property type="protein sequence ID" value="RCK79560.1"/>
    <property type="molecule type" value="Genomic_DNA"/>
</dbReference>
<accession>A0A367ZND2</accession>
<dbReference type="AlphaFoldDB" id="A0A367ZND2"/>